<evidence type="ECO:0000313" key="1">
    <source>
        <dbReference type="EMBL" id="KAI3750872.1"/>
    </source>
</evidence>
<protein>
    <submittedName>
        <fullName evidence="1">Uncharacterized protein</fullName>
    </submittedName>
</protein>
<keyword evidence="2" id="KW-1185">Reference proteome</keyword>
<accession>A0ACB9DWF8</accession>
<organism evidence="1 2">
    <name type="scientific">Cichorium intybus</name>
    <name type="common">Chicory</name>
    <dbReference type="NCBI Taxonomy" id="13427"/>
    <lineage>
        <taxon>Eukaryota</taxon>
        <taxon>Viridiplantae</taxon>
        <taxon>Streptophyta</taxon>
        <taxon>Embryophyta</taxon>
        <taxon>Tracheophyta</taxon>
        <taxon>Spermatophyta</taxon>
        <taxon>Magnoliopsida</taxon>
        <taxon>eudicotyledons</taxon>
        <taxon>Gunneridae</taxon>
        <taxon>Pentapetalae</taxon>
        <taxon>asterids</taxon>
        <taxon>campanulids</taxon>
        <taxon>Asterales</taxon>
        <taxon>Asteraceae</taxon>
        <taxon>Cichorioideae</taxon>
        <taxon>Cichorieae</taxon>
        <taxon>Cichoriinae</taxon>
        <taxon>Cichorium</taxon>
    </lineage>
</organism>
<gene>
    <name evidence="1" type="ORF">L2E82_21749</name>
</gene>
<dbReference type="EMBL" id="CM042012">
    <property type="protein sequence ID" value="KAI3750872.1"/>
    <property type="molecule type" value="Genomic_DNA"/>
</dbReference>
<comment type="caution">
    <text evidence="1">The sequence shown here is derived from an EMBL/GenBank/DDBJ whole genome shotgun (WGS) entry which is preliminary data.</text>
</comment>
<sequence>MYFGLKEFLNLLKWSLFTNNPLTKLVLVGGNPCSSYVGNSTSSISPLISSNSGKTHTLKLLVQKSNKKLLCAQVKNLFVEMLFSFLTIPLGAAIHLTKDDSSPSGISNLYNSISSLGDEKCLKSKDIKTMLLYPKVAPRYRRVTDFLPIYKENTRPGLFLKEKAPFMVSNDLEIIASPSIATFSKFNTLGVPVGDMEVVEGSFGKHEALLLLKASLTSTSALTDIVNSSRKKPKVESST</sequence>
<reference evidence="1 2" key="2">
    <citation type="journal article" date="2022" name="Mol. Ecol. Resour.">
        <title>The genomes of chicory, endive, great burdock and yacon provide insights into Asteraceae paleo-polyploidization history and plant inulin production.</title>
        <authorList>
            <person name="Fan W."/>
            <person name="Wang S."/>
            <person name="Wang H."/>
            <person name="Wang A."/>
            <person name="Jiang F."/>
            <person name="Liu H."/>
            <person name="Zhao H."/>
            <person name="Xu D."/>
            <person name="Zhang Y."/>
        </authorList>
    </citation>
    <scope>NUCLEOTIDE SEQUENCE [LARGE SCALE GENOMIC DNA]</scope>
    <source>
        <strain evidence="2">cv. Punajuju</strain>
        <tissue evidence="1">Leaves</tissue>
    </source>
</reference>
<reference evidence="2" key="1">
    <citation type="journal article" date="2022" name="Mol. Ecol. Resour.">
        <title>The genomes of chicory, endive, great burdock and yacon provide insights into Asteraceae palaeo-polyploidization history and plant inulin production.</title>
        <authorList>
            <person name="Fan W."/>
            <person name="Wang S."/>
            <person name="Wang H."/>
            <person name="Wang A."/>
            <person name="Jiang F."/>
            <person name="Liu H."/>
            <person name="Zhao H."/>
            <person name="Xu D."/>
            <person name="Zhang Y."/>
        </authorList>
    </citation>
    <scope>NUCLEOTIDE SEQUENCE [LARGE SCALE GENOMIC DNA]</scope>
    <source>
        <strain evidence="2">cv. Punajuju</strain>
    </source>
</reference>
<dbReference type="Proteomes" id="UP001055811">
    <property type="component" value="Linkage Group LG04"/>
</dbReference>
<evidence type="ECO:0000313" key="2">
    <source>
        <dbReference type="Proteomes" id="UP001055811"/>
    </source>
</evidence>
<proteinExistence type="predicted"/>
<name>A0ACB9DWF8_CICIN</name>